<evidence type="ECO:0000313" key="1">
    <source>
        <dbReference type="EMBL" id="GGM17808.1"/>
    </source>
</evidence>
<protein>
    <submittedName>
        <fullName evidence="1">Uncharacterized protein</fullName>
    </submittedName>
</protein>
<keyword evidence="2" id="KW-1185">Reference proteome</keyword>
<comment type="caution">
    <text evidence="1">The sequence shown here is derived from an EMBL/GenBank/DDBJ whole genome shotgun (WGS) entry which is preliminary data.</text>
</comment>
<sequence>MGTVVLDGLTVAVEEALSAAAAFIDLLPDNGARGRGTPEGDRLWAAYRALLEVRDGLCSSR</sequence>
<accession>A0A917TCZ6</accession>
<gene>
    <name evidence="1" type="ORF">GCM10011594_42400</name>
</gene>
<evidence type="ECO:0000313" key="2">
    <source>
        <dbReference type="Proteomes" id="UP000655208"/>
    </source>
</evidence>
<reference evidence="1" key="1">
    <citation type="journal article" date="2014" name="Int. J. Syst. Evol. Microbiol.">
        <title>Complete genome sequence of Corynebacterium casei LMG S-19264T (=DSM 44701T), isolated from a smear-ripened cheese.</title>
        <authorList>
            <consortium name="US DOE Joint Genome Institute (JGI-PGF)"/>
            <person name="Walter F."/>
            <person name="Albersmeier A."/>
            <person name="Kalinowski J."/>
            <person name="Ruckert C."/>
        </authorList>
    </citation>
    <scope>NUCLEOTIDE SEQUENCE</scope>
    <source>
        <strain evidence="1">CGMCC 4.7308</strain>
    </source>
</reference>
<organism evidence="1 2">
    <name type="scientific">Nakamurella endophytica</name>
    <dbReference type="NCBI Taxonomy" id="1748367"/>
    <lineage>
        <taxon>Bacteria</taxon>
        <taxon>Bacillati</taxon>
        <taxon>Actinomycetota</taxon>
        <taxon>Actinomycetes</taxon>
        <taxon>Nakamurellales</taxon>
        <taxon>Nakamurellaceae</taxon>
        <taxon>Nakamurella</taxon>
    </lineage>
</organism>
<proteinExistence type="predicted"/>
<dbReference type="AlphaFoldDB" id="A0A917TCZ6"/>
<dbReference type="EMBL" id="BMNA01000018">
    <property type="protein sequence ID" value="GGM17808.1"/>
    <property type="molecule type" value="Genomic_DNA"/>
</dbReference>
<reference evidence="1" key="2">
    <citation type="submission" date="2020-09" db="EMBL/GenBank/DDBJ databases">
        <authorList>
            <person name="Sun Q."/>
            <person name="Zhou Y."/>
        </authorList>
    </citation>
    <scope>NUCLEOTIDE SEQUENCE</scope>
    <source>
        <strain evidence="1">CGMCC 4.7308</strain>
    </source>
</reference>
<name>A0A917TCZ6_9ACTN</name>
<dbReference type="Proteomes" id="UP000655208">
    <property type="component" value="Unassembled WGS sequence"/>
</dbReference>